<keyword evidence="3" id="KW-1185">Reference proteome</keyword>
<evidence type="ECO:0000313" key="2">
    <source>
        <dbReference type="EnsemblMetazoa" id="tetur20g03140.1"/>
    </source>
</evidence>
<dbReference type="AlphaFoldDB" id="T1KTG4"/>
<dbReference type="InterPro" id="IPR036322">
    <property type="entry name" value="WD40_repeat_dom_sf"/>
</dbReference>
<feature type="region of interest" description="Disordered" evidence="1">
    <location>
        <begin position="580"/>
        <end position="607"/>
    </location>
</feature>
<proteinExistence type="predicted"/>
<sequence>MCTTFAGYPGLCQKDVISCDFVCEWFDFLRTWISSESDNHDENRITEGKCLPGYENINDSEEEDINAQPKTNVTCCNCDENFLFFGTSTGWIYCFSRGGRQAKGPLYEHHPVNCQIIGIQIPDENVVSLLLPHGFILFNFVQNEIIYSWSLQRFDCQHPQSPDNCPSMITSKCIYDESRHRYNVFTGDSVGTVRCHNVIEDETVTIFSEENNQCIENVNRDDNSDSSQSTHYHQIVQIDVYSPDLLVVSTCFRSVILWKSISDSWTAIQVGLNVRKVCGQYGAIFHREGNTILASRPSMHLIKANTTDGSVVETFKLKSAKPVKNLNLFREVNKPGERKSTSAVPINLQNTPNVFSLGFLLPLQINNEDYICSWNSHSLLIIKLDGTLLVKEYSSIKIITVNVSYCKGFRDVIILREDWTIFRIRFIVKNYKARTSDYGIGEVLKGTLGNQNLLNLPSQAFNSLEGEIKKIYTIMQDKIYEGGEKLLTYTSFDSLNVLRRNSSMDNQLNQKNDTSESPSLDQTTDCDNDEILSVPTSPLYIHQRILRKNSANSKSVTDSEKSEEDVLFTVSQTRLSNSFDVDPTRSNLSNSNSIEDSHDKNDRTYSDSDVDIADVNENIENMEPQECSADNACIKDQIPTQSNNSINLDGLELVKKFHEYSSSNYASDVKSTMIRDGVNIFKNIEILDKDQTPDYIPSIIEERLQLSSASRSKSRCSSIDDRVRSYEYTEESTPIEPDEIVCIPVQEQRPVKDVEWQLAIESTHNSGQLVIKYFCASAYSDLESNSYVWLFCVSKNRSKLVYYPDFESLRLPPGNNKRFIMGAIKNRIYIFNEDNELWTREGVDESGLAIVPLGSLGTKWTNVLLPKLPSIRFTNLSLCSTDFIGWLSDENGDVWLTKLETNSWTKLPHDPDNKFHVKEVQVCPVDSSLVWCIDSLNRLFVRAGIFNTRGDEDEHIGGMAWLPVHAPVEVKSLAVSSKSVWILSKQGNRLFKRIGIQPPSSYVGTDWQEIKAPTLLKDSLKAISASLNGDIWLLTELGSIWQVCDL</sequence>
<feature type="compositionally biased region" description="Polar residues" evidence="1">
    <location>
        <begin position="504"/>
        <end position="523"/>
    </location>
</feature>
<reference evidence="2" key="2">
    <citation type="submission" date="2015-06" db="UniProtKB">
        <authorList>
            <consortium name="EnsemblMetazoa"/>
        </authorList>
    </citation>
    <scope>IDENTIFICATION</scope>
</reference>
<dbReference type="EMBL" id="CAEY01000525">
    <property type="status" value="NOT_ANNOTATED_CDS"/>
    <property type="molecule type" value="Genomic_DNA"/>
</dbReference>
<feature type="compositionally biased region" description="Polar residues" evidence="1">
    <location>
        <begin position="580"/>
        <end position="594"/>
    </location>
</feature>
<organism evidence="2 3">
    <name type="scientific">Tetranychus urticae</name>
    <name type="common">Two-spotted spider mite</name>
    <dbReference type="NCBI Taxonomy" id="32264"/>
    <lineage>
        <taxon>Eukaryota</taxon>
        <taxon>Metazoa</taxon>
        <taxon>Ecdysozoa</taxon>
        <taxon>Arthropoda</taxon>
        <taxon>Chelicerata</taxon>
        <taxon>Arachnida</taxon>
        <taxon>Acari</taxon>
        <taxon>Acariformes</taxon>
        <taxon>Trombidiformes</taxon>
        <taxon>Prostigmata</taxon>
        <taxon>Eleutherengona</taxon>
        <taxon>Raphignathae</taxon>
        <taxon>Tetranychoidea</taxon>
        <taxon>Tetranychidae</taxon>
        <taxon>Tetranychus</taxon>
    </lineage>
</organism>
<feature type="compositionally biased region" description="Basic and acidic residues" evidence="1">
    <location>
        <begin position="595"/>
        <end position="606"/>
    </location>
</feature>
<dbReference type="InterPro" id="IPR015943">
    <property type="entry name" value="WD40/YVTN_repeat-like_dom_sf"/>
</dbReference>
<reference evidence="3" key="1">
    <citation type="submission" date="2011-08" db="EMBL/GenBank/DDBJ databases">
        <authorList>
            <person name="Rombauts S."/>
        </authorList>
    </citation>
    <scope>NUCLEOTIDE SEQUENCE</scope>
    <source>
        <strain evidence="3">London</strain>
    </source>
</reference>
<dbReference type="Proteomes" id="UP000015104">
    <property type="component" value="Unassembled WGS sequence"/>
</dbReference>
<dbReference type="EnsemblMetazoa" id="tetur20g03140.1">
    <property type="protein sequence ID" value="tetur20g03140.1"/>
    <property type="gene ID" value="tetur20g03140"/>
</dbReference>
<protein>
    <submittedName>
        <fullName evidence="2">Uncharacterized protein</fullName>
    </submittedName>
</protein>
<dbReference type="SMART" id="SM00706">
    <property type="entry name" value="TECPR"/>
    <property type="match status" value="3"/>
</dbReference>
<dbReference type="SUPFAM" id="SSF50978">
    <property type="entry name" value="WD40 repeat-like"/>
    <property type="match status" value="1"/>
</dbReference>
<accession>T1KTG4</accession>
<dbReference type="InterPro" id="IPR006624">
    <property type="entry name" value="Beta-propeller_rpt_TECPR"/>
</dbReference>
<dbReference type="Gene3D" id="2.130.10.10">
    <property type="entry name" value="YVTN repeat-like/Quinoprotein amine dehydrogenase"/>
    <property type="match status" value="1"/>
</dbReference>
<dbReference type="HOGENOM" id="CLU_291770_0_0_1"/>
<dbReference type="STRING" id="32264.T1KTG4"/>
<evidence type="ECO:0000256" key="1">
    <source>
        <dbReference type="SAM" id="MobiDB-lite"/>
    </source>
</evidence>
<evidence type="ECO:0000313" key="3">
    <source>
        <dbReference type="Proteomes" id="UP000015104"/>
    </source>
</evidence>
<name>T1KTG4_TETUR</name>
<feature type="region of interest" description="Disordered" evidence="1">
    <location>
        <begin position="504"/>
        <end position="531"/>
    </location>
</feature>